<evidence type="ECO:0000313" key="3">
    <source>
        <dbReference type="Proteomes" id="UP000001423"/>
    </source>
</evidence>
<sequence>MADILSSSRQTDEVSNPAGPMTLDLNDPELEFSNLVDAYITWVLAVINDEKLDSEDQLLTDEISEDALNAMRFLPGDVTSAIETSLARVYDVDAEELANLLFPED</sequence>
<keyword evidence="3" id="KW-1185">Reference proteome</keyword>
<protein>
    <submittedName>
        <fullName evidence="2">Uncharacterized protein</fullName>
    </submittedName>
</protein>
<reference evidence="2 3" key="1">
    <citation type="journal article" date="2003" name="Nature">
        <title>Genome divergence in two Prochlorococcus ecotypes reflects oceanic niche differentiation.</title>
        <authorList>
            <person name="Rocap G."/>
            <person name="Larimer F.W."/>
            <person name="Lamerdin J.E."/>
            <person name="Malfatti S."/>
            <person name="Chain P."/>
            <person name="Ahlgren N.A."/>
            <person name="Arellano A."/>
            <person name="Coleman M."/>
            <person name="Hauser L."/>
            <person name="Hess W.R."/>
            <person name="Johnson Z.I."/>
            <person name="Land M.L."/>
            <person name="Lindell D."/>
            <person name="Post A.F."/>
            <person name="Regala W."/>
            <person name="Shah M."/>
            <person name="Shaw S.L."/>
            <person name="Steglich C."/>
            <person name="Sullivan M.B."/>
            <person name="Ting C.S."/>
            <person name="Tolonen A."/>
            <person name="Webb E.A."/>
            <person name="Zinser E.R."/>
            <person name="Chisholm S.W."/>
        </authorList>
    </citation>
    <scope>NUCLEOTIDE SEQUENCE [LARGE SCALE GENOMIC DNA]</scope>
    <source>
        <strain evidence="3">MIT 9313</strain>
    </source>
</reference>
<proteinExistence type="predicted"/>
<organism evidence="2 3">
    <name type="scientific">Prochlorococcus marinus (strain MIT 9313)</name>
    <dbReference type="NCBI Taxonomy" id="74547"/>
    <lineage>
        <taxon>Bacteria</taxon>
        <taxon>Bacillati</taxon>
        <taxon>Cyanobacteriota</taxon>
        <taxon>Cyanophyceae</taxon>
        <taxon>Synechococcales</taxon>
        <taxon>Prochlorococcaceae</taxon>
        <taxon>Prochlorococcus</taxon>
    </lineage>
</organism>
<dbReference type="KEGG" id="pmt:PMT_2193"/>
<gene>
    <name evidence="2" type="ordered locus">PMT_2193</name>
</gene>
<name>Q7V3Z2_PROMM</name>
<evidence type="ECO:0000313" key="2">
    <source>
        <dbReference type="EMBL" id="CAE22367.1"/>
    </source>
</evidence>
<dbReference type="EMBL" id="BX548175">
    <property type="protein sequence ID" value="CAE22367.1"/>
    <property type="molecule type" value="Genomic_DNA"/>
</dbReference>
<dbReference type="Proteomes" id="UP000001423">
    <property type="component" value="Chromosome"/>
</dbReference>
<dbReference type="HOGENOM" id="CLU_174882_0_0_3"/>
<dbReference type="eggNOG" id="ENOG5034673">
    <property type="taxonomic scope" value="Bacteria"/>
</dbReference>
<feature type="region of interest" description="Disordered" evidence="1">
    <location>
        <begin position="1"/>
        <end position="23"/>
    </location>
</feature>
<evidence type="ECO:0000256" key="1">
    <source>
        <dbReference type="SAM" id="MobiDB-lite"/>
    </source>
</evidence>
<dbReference type="AlphaFoldDB" id="Q7V3Z2"/>
<accession>Q7V3Z2</accession>